<dbReference type="Proteomes" id="UP000006643">
    <property type="component" value="Unassembled WGS sequence"/>
</dbReference>
<evidence type="ECO:0000313" key="2">
    <source>
        <dbReference type="Proteomes" id="UP000006643"/>
    </source>
</evidence>
<dbReference type="GeneID" id="9479987"/>
<accession>D0N0Y9</accession>
<dbReference type="InParanoid" id="D0N0Y9"/>
<protein>
    <submittedName>
        <fullName evidence="1">Uncharacterized protein</fullName>
    </submittedName>
</protein>
<dbReference type="RefSeq" id="XP_002905950.1">
    <property type="nucleotide sequence ID" value="XM_002905904.1"/>
</dbReference>
<dbReference type="HOGENOM" id="CLU_1655612_0_0_1"/>
<dbReference type="VEuPathDB" id="FungiDB:PITG_04297"/>
<proteinExistence type="predicted"/>
<organism evidence="1 2">
    <name type="scientific">Phytophthora infestans (strain T30-4)</name>
    <name type="common">Potato late blight agent</name>
    <dbReference type="NCBI Taxonomy" id="403677"/>
    <lineage>
        <taxon>Eukaryota</taxon>
        <taxon>Sar</taxon>
        <taxon>Stramenopiles</taxon>
        <taxon>Oomycota</taxon>
        <taxon>Peronosporomycetes</taxon>
        <taxon>Peronosporales</taxon>
        <taxon>Peronosporaceae</taxon>
        <taxon>Phytophthora</taxon>
    </lineage>
</organism>
<dbReference type="AlphaFoldDB" id="D0N0Y9"/>
<name>D0N0Y9_PHYIT</name>
<gene>
    <name evidence="1" type="ORF">PITG_04297</name>
</gene>
<reference evidence="2" key="1">
    <citation type="journal article" date="2009" name="Nature">
        <title>Genome sequence and analysis of the Irish potato famine pathogen Phytophthora infestans.</title>
        <authorList>
            <consortium name="The Broad Institute Genome Sequencing Platform"/>
            <person name="Haas B.J."/>
            <person name="Kamoun S."/>
            <person name="Zody M.C."/>
            <person name="Jiang R.H."/>
            <person name="Handsaker R.E."/>
            <person name="Cano L.M."/>
            <person name="Grabherr M."/>
            <person name="Kodira C.D."/>
            <person name="Raffaele S."/>
            <person name="Torto-Alalibo T."/>
            <person name="Bozkurt T.O."/>
            <person name="Ah-Fong A.M."/>
            <person name="Alvarado L."/>
            <person name="Anderson V.L."/>
            <person name="Armstrong M.R."/>
            <person name="Avrova A."/>
            <person name="Baxter L."/>
            <person name="Beynon J."/>
            <person name="Boevink P.C."/>
            <person name="Bollmann S.R."/>
            <person name="Bos J.I."/>
            <person name="Bulone V."/>
            <person name="Cai G."/>
            <person name="Cakir C."/>
            <person name="Carrington J.C."/>
            <person name="Chawner M."/>
            <person name="Conti L."/>
            <person name="Costanzo S."/>
            <person name="Ewan R."/>
            <person name="Fahlgren N."/>
            <person name="Fischbach M.A."/>
            <person name="Fugelstad J."/>
            <person name="Gilroy E.M."/>
            <person name="Gnerre S."/>
            <person name="Green P.J."/>
            <person name="Grenville-Briggs L.J."/>
            <person name="Griffith J."/>
            <person name="Grunwald N.J."/>
            <person name="Horn K."/>
            <person name="Horner N.R."/>
            <person name="Hu C.H."/>
            <person name="Huitema E."/>
            <person name="Jeong D.H."/>
            <person name="Jones A.M."/>
            <person name="Jones J.D."/>
            <person name="Jones R.W."/>
            <person name="Karlsson E.K."/>
            <person name="Kunjeti S.G."/>
            <person name="Lamour K."/>
            <person name="Liu Z."/>
            <person name="Ma L."/>
            <person name="Maclean D."/>
            <person name="Chibucos M.C."/>
            <person name="McDonald H."/>
            <person name="McWalters J."/>
            <person name="Meijer H.J."/>
            <person name="Morgan W."/>
            <person name="Morris P.F."/>
            <person name="Munro C.A."/>
            <person name="O'Neill K."/>
            <person name="Ospina-Giraldo M."/>
            <person name="Pinzon A."/>
            <person name="Pritchard L."/>
            <person name="Ramsahoye B."/>
            <person name="Ren Q."/>
            <person name="Restrepo S."/>
            <person name="Roy S."/>
            <person name="Sadanandom A."/>
            <person name="Savidor A."/>
            <person name="Schornack S."/>
            <person name="Schwartz D.C."/>
            <person name="Schumann U.D."/>
            <person name="Schwessinger B."/>
            <person name="Seyer L."/>
            <person name="Sharpe T."/>
            <person name="Silvar C."/>
            <person name="Song J."/>
            <person name="Studholme D.J."/>
            <person name="Sykes S."/>
            <person name="Thines M."/>
            <person name="van de Vondervoort P.J."/>
            <person name="Phuntumart V."/>
            <person name="Wawra S."/>
            <person name="Weide R."/>
            <person name="Win J."/>
            <person name="Young C."/>
            <person name="Zhou S."/>
            <person name="Fry W."/>
            <person name="Meyers B.C."/>
            <person name="van West P."/>
            <person name="Ristaino J."/>
            <person name="Govers F."/>
            <person name="Birch P.R."/>
            <person name="Whisson S.C."/>
            <person name="Judelson H.S."/>
            <person name="Nusbaum C."/>
        </authorList>
    </citation>
    <scope>NUCLEOTIDE SEQUENCE [LARGE SCALE GENOMIC DNA]</scope>
    <source>
        <strain evidence="2">T30-4</strain>
    </source>
</reference>
<sequence>MAERIVKYWSDKNEQAYADWFKSQYLGALWVPFPAKWLNTHEFWLFGHDIAVIQISRTPAASVVDASVPLDVAPTPLLLTRSEFAVVELQPVDSALSNQLFSYKLDPNGLLITVTADDHWYLRWERLIEMEIKSTCEWYIRGCRSPDWPFCHFTVLNAKR</sequence>
<dbReference type="EMBL" id="DS028122">
    <property type="protein sequence ID" value="EEY67302.1"/>
    <property type="molecule type" value="Genomic_DNA"/>
</dbReference>
<keyword evidence="2" id="KW-1185">Reference proteome</keyword>
<evidence type="ECO:0000313" key="1">
    <source>
        <dbReference type="EMBL" id="EEY67302.1"/>
    </source>
</evidence>
<dbReference type="KEGG" id="pif:PITG_04297"/>